<dbReference type="VEuPathDB" id="TrichDB:TVAG_071380"/>
<dbReference type="Gene3D" id="2.60.120.340">
    <property type="entry name" value="Nucleoplasmin core domain"/>
    <property type="match status" value="1"/>
</dbReference>
<dbReference type="Proteomes" id="UP000001542">
    <property type="component" value="Unassembled WGS sequence"/>
</dbReference>
<gene>
    <name evidence="3" type="ORF">TVAG_071380</name>
</gene>
<evidence type="ECO:0000256" key="1">
    <source>
        <dbReference type="SAM" id="MobiDB-lite"/>
    </source>
</evidence>
<dbReference type="VEuPathDB" id="TrichDB:TVAGG3_1046270"/>
<evidence type="ECO:0000313" key="4">
    <source>
        <dbReference type="Proteomes" id="UP000001542"/>
    </source>
</evidence>
<feature type="domain" description="Nucleoplasmin-like" evidence="2">
    <location>
        <begin position="10"/>
        <end position="104"/>
    </location>
</feature>
<dbReference type="AlphaFoldDB" id="A2D841"/>
<dbReference type="InParanoid" id="A2D841"/>
<dbReference type="EMBL" id="DS113178">
    <property type="protein sequence ID" value="EAY23474.1"/>
    <property type="molecule type" value="Genomic_DNA"/>
</dbReference>
<feature type="region of interest" description="Disordered" evidence="1">
    <location>
        <begin position="143"/>
        <end position="167"/>
    </location>
</feature>
<sequence length="167" mass="18391">MEFPDVFTQFWSVEVVPDVVCTVTVPNGATCTISNAACGIESTKSDSGRVYLYIKVNDLEETMLVPFIMNSFESTILDLPFVGGDSFKLYSKGVPCNIYVSGYMPSGTMLDVDNPIPKSDPILMNQFDNRLQINLSVPPIDETATENTNVDETNQENSNPTPTENTE</sequence>
<feature type="compositionally biased region" description="Polar residues" evidence="1">
    <location>
        <begin position="145"/>
        <end position="167"/>
    </location>
</feature>
<evidence type="ECO:0000313" key="3">
    <source>
        <dbReference type="EMBL" id="EAY23474.1"/>
    </source>
</evidence>
<accession>A2D841</accession>
<protein>
    <recommendedName>
        <fullName evidence="2">Nucleoplasmin-like domain-containing protein</fullName>
    </recommendedName>
</protein>
<reference evidence="3" key="2">
    <citation type="journal article" date="2007" name="Science">
        <title>Draft genome sequence of the sexually transmitted pathogen Trichomonas vaginalis.</title>
        <authorList>
            <person name="Carlton J.M."/>
            <person name="Hirt R.P."/>
            <person name="Silva J.C."/>
            <person name="Delcher A.L."/>
            <person name="Schatz M."/>
            <person name="Zhao Q."/>
            <person name="Wortman J.R."/>
            <person name="Bidwell S.L."/>
            <person name="Alsmark U.C.M."/>
            <person name="Besteiro S."/>
            <person name="Sicheritz-Ponten T."/>
            <person name="Noel C.J."/>
            <person name="Dacks J.B."/>
            <person name="Foster P.G."/>
            <person name="Simillion C."/>
            <person name="Van de Peer Y."/>
            <person name="Miranda-Saavedra D."/>
            <person name="Barton G.J."/>
            <person name="Westrop G.D."/>
            <person name="Mueller S."/>
            <person name="Dessi D."/>
            <person name="Fiori P.L."/>
            <person name="Ren Q."/>
            <person name="Paulsen I."/>
            <person name="Zhang H."/>
            <person name="Bastida-Corcuera F.D."/>
            <person name="Simoes-Barbosa A."/>
            <person name="Brown M.T."/>
            <person name="Hayes R.D."/>
            <person name="Mukherjee M."/>
            <person name="Okumura C.Y."/>
            <person name="Schneider R."/>
            <person name="Smith A.J."/>
            <person name="Vanacova S."/>
            <person name="Villalvazo M."/>
            <person name="Haas B.J."/>
            <person name="Pertea M."/>
            <person name="Feldblyum T.V."/>
            <person name="Utterback T.R."/>
            <person name="Shu C.L."/>
            <person name="Osoegawa K."/>
            <person name="de Jong P.J."/>
            <person name="Hrdy I."/>
            <person name="Horvathova L."/>
            <person name="Zubacova Z."/>
            <person name="Dolezal P."/>
            <person name="Malik S.B."/>
            <person name="Logsdon J.M. Jr."/>
            <person name="Henze K."/>
            <person name="Gupta A."/>
            <person name="Wang C.C."/>
            <person name="Dunne R.L."/>
            <person name="Upcroft J.A."/>
            <person name="Upcroft P."/>
            <person name="White O."/>
            <person name="Salzberg S.L."/>
            <person name="Tang P."/>
            <person name="Chiu C.-H."/>
            <person name="Lee Y.-S."/>
            <person name="Embley T.M."/>
            <person name="Coombs G.H."/>
            <person name="Mottram J.C."/>
            <person name="Tachezy J."/>
            <person name="Fraser-Liggett C.M."/>
            <person name="Johnson P.J."/>
        </authorList>
    </citation>
    <scope>NUCLEOTIDE SEQUENCE [LARGE SCALE GENOMIC DNA]</scope>
    <source>
        <strain evidence="3">G3</strain>
    </source>
</reference>
<name>A2D841_TRIV3</name>
<dbReference type="Pfam" id="PF17800">
    <property type="entry name" value="NPL"/>
    <property type="match status" value="1"/>
</dbReference>
<evidence type="ECO:0000259" key="2">
    <source>
        <dbReference type="Pfam" id="PF17800"/>
    </source>
</evidence>
<proteinExistence type="predicted"/>
<dbReference type="SMR" id="A2D841"/>
<organism evidence="3 4">
    <name type="scientific">Trichomonas vaginalis (strain ATCC PRA-98 / G3)</name>
    <dbReference type="NCBI Taxonomy" id="412133"/>
    <lineage>
        <taxon>Eukaryota</taxon>
        <taxon>Metamonada</taxon>
        <taxon>Parabasalia</taxon>
        <taxon>Trichomonadida</taxon>
        <taxon>Trichomonadidae</taxon>
        <taxon>Trichomonas</taxon>
    </lineage>
</organism>
<dbReference type="RefSeq" id="XP_001584460.1">
    <property type="nucleotide sequence ID" value="XM_001584410.1"/>
</dbReference>
<reference evidence="3" key="1">
    <citation type="submission" date="2006-10" db="EMBL/GenBank/DDBJ databases">
        <authorList>
            <person name="Amadeo P."/>
            <person name="Zhao Q."/>
            <person name="Wortman J."/>
            <person name="Fraser-Liggett C."/>
            <person name="Carlton J."/>
        </authorList>
    </citation>
    <scope>NUCLEOTIDE SEQUENCE</scope>
    <source>
        <strain evidence="3">G3</strain>
    </source>
</reference>
<dbReference type="InterPro" id="IPR041232">
    <property type="entry name" value="NPL"/>
</dbReference>
<dbReference type="KEGG" id="tva:5469038"/>
<keyword evidence="4" id="KW-1185">Reference proteome</keyword>